<dbReference type="CDD" id="cd09034">
    <property type="entry name" value="BRO1_Alix_like"/>
    <property type="match status" value="1"/>
</dbReference>
<dbReference type="SMART" id="SM01041">
    <property type="entry name" value="BRO1"/>
    <property type="match status" value="1"/>
</dbReference>
<evidence type="ECO:0000313" key="4">
    <source>
        <dbReference type="Proteomes" id="UP001172457"/>
    </source>
</evidence>
<dbReference type="PANTHER" id="PTHR23032">
    <property type="entry name" value="BRO1 DOMAIN-CONTAINING PROTEIN BROX"/>
    <property type="match status" value="1"/>
</dbReference>
<accession>A0AA38U0B6</accession>
<organism evidence="3 4">
    <name type="scientific">Centaurea solstitialis</name>
    <name type="common">yellow star-thistle</name>
    <dbReference type="NCBI Taxonomy" id="347529"/>
    <lineage>
        <taxon>Eukaryota</taxon>
        <taxon>Viridiplantae</taxon>
        <taxon>Streptophyta</taxon>
        <taxon>Embryophyta</taxon>
        <taxon>Tracheophyta</taxon>
        <taxon>Spermatophyta</taxon>
        <taxon>Magnoliopsida</taxon>
        <taxon>eudicotyledons</taxon>
        <taxon>Gunneridae</taxon>
        <taxon>Pentapetalae</taxon>
        <taxon>asterids</taxon>
        <taxon>campanulids</taxon>
        <taxon>Asterales</taxon>
        <taxon>Asteraceae</taxon>
        <taxon>Carduoideae</taxon>
        <taxon>Cardueae</taxon>
        <taxon>Centaureinae</taxon>
        <taxon>Centaurea</taxon>
    </lineage>
</organism>
<evidence type="ECO:0000259" key="2">
    <source>
        <dbReference type="PROSITE" id="PS51180"/>
    </source>
</evidence>
<dbReference type="Pfam" id="PF03097">
    <property type="entry name" value="BRO1"/>
    <property type="match status" value="1"/>
</dbReference>
<sequence length="428" mass="48209">MGCAVSVHRVKKQHMNIPLVTILAPSIRIPSPSNINNPLKGLVPKDLAHRLTSFRNQIALLAQHQHQHPHHHSADDDDDDDDVSAVPELLRALEDYLSLLVGLTDQELGLEQLIEFKWKSLDDGQRQEICIADSWFELLSVVHMMAMLTLMEANSNLIPHQNVETQPLESTDNIRYAVDLLVKAAGYLQFCLNEILVHIPPHIKMKLPADLQESVLEAAYIQALGQGTEMQLASAVESRNATLSVKRRLACEQLSYFSQAHYCLSTCENLNGYGKKHLSFIKWKYLEAKAAAYYYHGLITDKGSEPSCHISAVCCFLAAEEILTESKKACLNFCLTAPVTRAPCAWGAMKHLNKKIPETAAKKSQMYAYLLEQEKGLEVLPELPEFELSLKADEYKMPDKDAAWETEKWKIPTQTLKTHLTDDEQDDI</sequence>
<dbReference type="AlphaFoldDB" id="A0AA38U0B6"/>
<dbReference type="EMBL" id="JARYMX010000001">
    <property type="protein sequence ID" value="KAJ9564220.1"/>
    <property type="molecule type" value="Genomic_DNA"/>
</dbReference>
<dbReference type="InterPro" id="IPR038499">
    <property type="entry name" value="BRO1_sf"/>
</dbReference>
<evidence type="ECO:0000256" key="1">
    <source>
        <dbReference type="ARBA" id="ARBA00008901"/>
    </source>
</evidence>
<dbReference type="InterPro" id="IPR038898">
    <property type="entry name" value="BROX"/>
</dbReference>
<dbReference type="Proteomes" id="UP001172457">
    <property type="component" value="Chromosome 1"/>
</dbReference>
<keyword evidence="4" id="KW-1185">Reference proteome</keyword>
<feature type="domain" description="BRO1" evidence="2">
    <location>
        <begin position="25"/>
        <end position="428"/>
    </location>
</feature>
<dbReference type="Gene3D" id="1.25.40.280">
    <property type="entry name" value="alix/aip1 like domains"/>
    <property type="match status" value="1"/>
</dbReference>
<dbReference type="PROSITE" id="PS51180">
    <property type="entry name" value="BRO1"/>
    <property type="match status" value="1"/>
</dbReference>
<dbReference type="PANTHER" id="PTHR23032:SF2">
    <property type="entry name" value="ENDOSOMAL TARGETING BRO1-LIKE DOMAIN-CONTAINING PROTEIN"/>
    <property type="match status" value="1"/>
</dbReference>
<reference evidence="3" key="1">
    <citation type="submission" date="2023-03" db="EMBL/GenBank/DDBJ databases">
        <title>Chromosome-scale reference genome and RAD-based genetic map of yellow starthistle (Centaurea solstitialis) reveal putative structural variation and QTLs associated with invader traits.</title>
        <authorList>
            <person name="Reatini B."/>
            <person name="Cang F.A."/>
            <person name="Jiang Q."/>
            <person name="Mckibben M.T.W."/>
            <person name="Barker M.S."/>
            <person name="Rieseberg L.H."/>
            <person name="Dlugosch K.M."/>
        </authorList>
    </citation>
    <scope>NUCLEOTIDE SEQUENCE</scope>
    <source>
        <strain evidence="3">CAN-66</strain>
        <tissue evidence="3">Leaf</tissue>
    </source>
</reference>
<evidence type="ECO:0000313" key="3">
    <source>
        <dbReference type="EMBL" id="KAJ9564220.1"/>
    </source>
</evidence>
<dbReference type="InterPro" id="IPR004328">
    <property type="entry name" value="BRO1_dom"/>
</dbReference>
<name>A0AA38U0B6_9ASTR</name>
<protein>
    <recommendedName>
        <fullName evidence="2">BRO1 domain-containing protein</fullName>
    </recommendedName>
</protein>
<comment type="caution">
    <text evidence="3">The sequence shown here is derived from an EMBL/GenBank/DDBJ whole genome shotgun (WGS) entry which is preliminary data.</text>
</comment>
<comment type="similarity">
    <text evidence="1">Belongs to the BROX family.</text>
</comment>
<proteinExistence type="inferred from homology"/>
<gene>
    <name evidence="3" type="ORF">OSB04_000186</name>
</gene>